<dbReference type="NCBIfam" id="TIGR00082">
    <property type="entry name" value="rbfA"/>
    <property type="match status" value="1"/>
</dbReference>
<feature type="compositionally biased region" description="Acidic residues" evidence="3">
    <location>
        <begin position="130"/>
        <end position="141"/>
    </location>
</feature>
<dbReference type="RefSeq" id="WP_108603133.1">
    <property type="nucleotide sequence ID" value="NZ_CP026604.1"/>
</dbReference>
<accession>A0A2S0VS97</accession>
<evidence type="ECO:0000256" key="3">
    <source>
        <dbReference type="SAM" id="MobiDB-lite"/>
    </source>
</evidence>
<dbReference type="GO" id="GO:0030490">
    <property type="term" value="P:maturation of SSU-rRNA"/>
    <property type="evidence" value="ECO:0007669"/>
    <property type="project" value="UniProtKB-UniRule"/>
</dbReference>
<comment type="function">
    <text evidence="2">One of several proteins that assist in the late maturation steps of the functional core of the 30S ribosomal subunit. Associates with free 30S ribosomal subunits (but not with 30S subunits that are part of 70S ribosomes or polysomes). Required for efficient processing of 16S rRNA. May interact with the 5'-terminal helix region of 16S rRNA.</text>
</comment>
<dbReference type="GO" id="GO:0005829">
    <property type="term" value="C:cytosol"/>
    <property type="evidence" value="ECO:0007669"/>
    <property type="project" value="TreeGrafter"/>
</dbReference>
<comment type="similarity">
    <text evidence="2">Belongs to the RbfA family.</text>
</comment>
<dbReference type="KEGG" id="cate:C2869_11865"/>
<evidence type="ECO:0000256" key="1">
    <source>
        <dbReference type="ARBA" id="ARBA00022517"/>
    </source>
</evidence>
<dbReference type="Gene3D" id="3.30.300.20">
    <property type="match status" value="1"/>
</dbReference>
<dbReference type="EMBL" id="CP026604">
    <property type="protein sequence ID" value="AWB67084.1"/>
    <property type="molecule type" value="Genomic_DNA"/>
</dbReference>
<dbReference type="InterPro" id="IPR023799">
    <property type="entry name" value="RbfA_dom_sf"/>
</dbReference>
<dbReference type="Pfam" id="PF02033">
    <property type="entry name" value="RBFA"/>
    <property type="match status" value="1"/>
</dbReference>
<reference evidence="4 5" key="1">
    <citation type="submission" date="2018-01" db="EMBL/GenBank/DDBJ databases">
        <title>Genome sequence of a Cantenovulum-like bacteria.</title>
        <authorList>
            <person name="Tan W.R."/>
            <person name="Lau N.-S."/>
            <person name="Go F."/>
            <person name="Amirul A.-A.A."/>
        </authorList>
    </citation>
    <scope>NUCLEOTIDE SEQUENCE [LARGE SCALE GENOMIC DNA]</scope>
    <source>
        <strain evidence="4 5">CCB-QB4</strain>
    </source>
</reference>
<dbReference type="SUPFAM" id="SSF89919">
    <property type="entry name" value="Ribosome-binding factor A, RbfA"/>
    <property type="match status" value="1"/>
</dbReference>
<evidence type="ECO:0000313" key="5">
    <source>
        <dbReference type="Proteomes" id="UP000244441"/>
    </source>
</evidence>
<evidence type="ECO:0000256" key="2">
    <source>
        <dbReference type="HAMAP-Rule" id="MF_00003"/>
    </source>
</evidence>
<dbReference type="PANTHER" id="PTHR33515">
    <property type="entry name" value="RIBOSOME-BINDING FACTOR A, CHLOROPLASTIC-RELATED"/>
    <property type="match status" value="1"/>
</dbReference>
<organism evidence="4 5">
    <name type="scientific">Saccharobesus litoralis</name>
    <dbReference type="NCBI Taxonomy" id="2172099"/>
    <lineage>
        <taxon>Bacteria</taxon>
        <taxon>Pseudomonadati</taxon>
        <taxon>Pseudomonadota</taxon>
        <taxon>Gammaproteobacteria</taxon>
        <taxon>Alteromonadales</taxon>
        <taxon>Alteromonadaceae</taxon>
        <taxon>Saccharobesus</taxon>
    </lineage>
</organism>
<dbReference type="InterPro" id="IPR020053">
    <property type="entry name" value="Ribosome-bd_factorA_CS"/>
</dbReference>
<protein>
    <recommendedName>
        <fullName evidence="2">Ribosome-binding factor A</fullName>
    </recommendedName>
</protein>
<dbReference type="HAMAP" id="MF_00003">
    <property type="entry name" value="RbfA"/>
    <property type="match status" value="1"/>
</dbReference>
<dbReference type="PANTHER" id="PTHR33515:SF1">
    <property type="entry name" value="RIBOSOME-BINDING FACTOR A, CHLOROPLASTIC-RELATED"/>
    <property type="match status" value="1"/>
</dbReference>
<dbReference type="AlphaFoldDB" id="A0A2S0VS97"/>
<dbReference type="PROSITE" id="PS01319">
    <property type="entry name" value="RBFA"/>
    <property type="match status" value="1"/>
</dbReference>
<keyword evidence="2" id="KW-0963">Cytoplasm</keyword>
<keyword evidence="5" id="KW-1185">Reference proteome</keyword>
<gene>
    <name evidence="2" type="primary">rbfA</name>
    <name evidence="4" type="ORF">C2869_11865</name>
</gene>
<evidence type="ECO:0000313" key="4">
    <source>
        <dbReference type="EMBL" id="AWB67084.1"/>
    </source>
</evidence>
<dbReference type="Proteomes" id="UP000244441">
    <property type="component" value="Chromosome"/>
</dbReference>
<name>A0A2S0VS97_9ALTE</name>
<comment type="subcellular location">
    <subcellularLocation>
        <location evidence="2">Cytoplasm</location>
    </subcellularLocation>
</comment>
<comment type="subunit">
    <text evidence="2">Monomer. Binds 30S ribosomal subunits, but not 50S ribosomal subunits or 70S ribosomes.</text>
</comment>
<keyword evidence="1 2" id="KW-0690">Ribosome biogenesis</keyword>
<proteinExistence type="inferred from homology"/>
<feature type="region of interest" description="Disordered" evidence="3">
    <location>
        <begin position="122"/>
        <end position="141"/>
    </location>
</feature>
<dbReference type="InterPro" id="IPR000238">
    <property type="entry name" value="RbfA"/>
</dbReference>
<sequence length="141" mass="15897">MKRNFSRPDRVAQQILKEVALILQREIKDPRLGMITVADVEVSRDLGHAKVFVSSFEQDADKQKEVVAALKESEPYVRSLLAKVMRMRSVPEIHFHLDTSLIDGIRMSNLVDQALAKDKALANQHGTTSDVDEDDEQGNNQ</sequence>
<dbReference type="InterPro" id="IPR015946">
    <property type="entry name" value="KH_dom-like_a/b"/>
</dbReference>
<dbReference type="GO" id="GO:0043024">
    <property type="term" value="F:ribosomal small subunit binding"/>
    <property type="evidence" value="ECO:0007669"/>
    <property type="project" value="TreeGrafter"/>
</dbReference>
<dbReference type="OrthoDB" id="307788at2"/>